<reference evidence="4 5" key="1">
    <citation type="submission" date="2025-04" db="UniProtKB">
        <authorList>
            <consortium name="RefSeq"/>
        </authorList>
    </citation>
    <scope>IDENTIFICATION</scope>
    <source>
        <tissue evidence="4 5">Entire body</tissue>
    </source>
</reference>
<evidence type="ECO:0000313" key="3">
    <source>
        <dbReference type="Proteomes" id="UP000192223"/>
    </source>
</evidence>
<dbReference type="PANTHER" id="PTHR21104:SF1">
    <property type="entry name" value="FIBRONECTIN TYPE III DOMAIN-CONTAINING PROTEIN"/>
    <property type="match status" value="1"/>
</dbReference>
<keyword evidence="1" id="KW-0472">Membrane</keyword>
<protein>
    <submittedName>
        <fullName evidence="4">Uncharacterized protein LOC108734194 isoform X1</fullName>
    </submittedName>
    <submittedName>
        <fullName evidence="5">Uncharacterized protein LOC108734194 isoform X2</fullName>
    </submittedName>
</protein>
<gene>
    <name evidence="4 5" type="primary">LOC108734194</name>
</gene>
<feature type="transmembrane region" description="Helical" evidence="1">
    <location>
        <begin position="72"/>
        <end position="90"/>
    </location>
</feature>
<dbReference type="GeneID" id="108734194"/>
<dbReference type="Proteomes" id="UP000192223">
    <property type="component" value="Unplaced"/>
</dbReference>
<dbReference type="AlphaFoldDB" id="A0A1W4WKZ5"/>
<dbReference type="OrthoDB" id="6424355at2759"/>
<dbReference type="KEGG" id="apln:108734194"/>
<keyword evidence="1" id="KW-0812">Transmembrane</keyword>
<name>A0A1W4WKZ5_AGRPL</name>
<accession>A0A1W4WKZ5</accession>
<dbReference type="Pfam" id="PF16066">
    <property type="entry name" value="DUF4808"/>
    <property type="match status" value="1"/>
</dbReference>
<dbReference type="RefSeq" id="XP_018321133.1">
    <property type="nucleotide sequence ID" value="XM_018465631.2"/>
</dbReference>
<evidence type="ECO:0000259" key="2">
    <source>
        <dbReference type="Pfam" id="PF16066"/>
    </source>
</evidence>
<keyword evidence="3" id="KW-1185">Reference proteome</keyword>
<feature type="domain" description="Fibronectin type III" evidence="2">
    <location>
        <begin position="66"/>
        <end position="188"/>
    </location>
</feature>
<sequence>MLSTQTNGKIPSVCEKYFANMTCSDEESFNGSPIMEVELRESPDSVKLFLSNNTPPNAAEEGAKIIVRAEEILLVVLVLIIWVAAIILFFNRWGKIRMLEPYQPKFQQNHRLSCPLAPLTSPVISTQQRMSFSKYNVSCFNDNIYSTVASPNPARRPRQNSVFVSSPTLAFLNPPRRAKSAMDIQHLVLNEKPQALTTYSSMLPMLSTSLPINKERKPSITVDRINVSGTRCRPLYTSAERPLLSRYYYTKNRRMSCFTEKLPRQRHFMSFDHPQSTDRKTSITIEKPSISFESPQESFENPSVIVESVCVSSNRSLASIKETTASSPARETATTPFTCKAFSRSLDTHSTSEKHKPKRMAVSLDVHTAESDCQEMKTFSEQGGKSHMITMDSDEIKLTAPFFENLESSDV</sequence>
<organism evidence="3 4">
    <name type="scientific">Agrilus planipennis</name>
    <name type="common">Emerald ash borer</name>
    <name type="synonym">Agrilus marcopoli</name>
    <dbReference type="NCBI Taxonomy" id="224129"/>
    <lineage>
        <taxon>Eukaryota</taxon>
        <taxon>Metazoa</taxon>
        <taxon>Ecdysozoa</taxon>
        <taxon>Arthropoda</taxon>
        <taxon>Hexapoda</taxon>
        <taxon>Insecta</taxon>
        <taxon>Pterygota</taxon>
        <taxon>Neoptera</taxon>
        <taxon>Endopterygota</taxon>
        <taxon>Coleoptera</taxon>
        <taxon>Polyphaga</taxon>
        <taxon>Elateriformia</taxon>
        <taxon>Buprestoidea</taxon>
        <taxon>Buprestidae</taxon>
        <taxon>Agrilinae</taxon>
        <taxon>Agrilus</taxon>
    </lineage>
</organism>
<keyword evidence="1" id="KW-1133">Transmembrane helix</keyword>
<dbReference type="PANTHER" id="PTHR21104">
    <property type="entry name" value="FIBRONECTIN TYPE III DOMAIN-CONTAINING PROTEIN"/>
    <property type="match status" value="1"/>
</dbReference>
<evidence type="ECO:0000313" key="5">
    <source>
        <dbReference type="RefSeq" id="XP_018321133.1"/>
    </source>
</evidence>
<proteinExistence type="predicted"/>
<evidence type="ECO:0000313" key="4">
    <source>
        <dbReference type="RefSeq" id="XP_018321132.1"/>
    </source>
</evidence>
<dbReference type="RefSeq" id="XP_018321132.1">
    <property type="nucleotide sequence ID" value="XM_018465630.2"/>
</dbReference>
<evidence type="ECO:0000256" key="1">
    <source>
        <dbReference type="SAM" id="Phobius"/>
    </source>
</evidence>
<dbReference type="InterPro" id="IPR032073">
    <property type="entry name" value="FNDC5_C"/>
</dbReference>